<keyword evidence="2" id="KW-1185">Reference proteome</keyword>
<proteinExistence type="predicted"/>
<evidence type="ECO:0000313" key="1">
    <source>
        <dbReference type="EMBL" id="PVY93877.1"/>
    </source>
</evidence>
<accession>A0A2U1E1N9</accession>
<reference evidence="1 2" key="1">
    <citation type="submission" date="2018-04" db="EMBL/GenBank/DDBJ databases">
        <title>Genomic Encyclopedia of Type Strains, Phase IV (KMG-IV): sequencing the most valuable type-strain genomes for metagenomic binning, comparative biology and taxonomic classification.</title>
        <authorList>
            <person name="Goeker M."/>
        </authorList>
    </citation>
    <scope>NUCLEOTIDE SEQUENCE [LARGE SCALE GENOMIC DNA]</scope>
    <source>
        <strain evidence="1 2">DSM 20705</strain>
    </source>
</reference>
<gene>
    <name evidence="1" type="ORF">C7381_10811</name>
</gene>
<evidence type="ECO:0000313" key="2">
    <source>
        <dbReference type="Proteomes" id="UP000245793"/>
    </source>
</evidence>
<dbReference type="AlphaFoldDB" id="A0A2U1E1N9"/>
<sequence length="52" mass="6366">MYYKLVNEHYFSKDRVYEMLNDVLKKMSSAPQGMKIDLVEEYDYLKRLLNNE</sequence>
<dbReference type="Proteomes" id="UP000245793">
    <property type="component" value="Unassembled WGS sequence"/>
</dbReference>
<name>A0A2U1E1N9_9FIRM</name>
<organism evidence="1 2">
    <name type="scientific">Ezakiella coagulans</name>
    <dbReference type="NCBI Taxonomy" id="46507"/>
    <lineage>
        <taxon>Bacteria</taxon>
        <taxon>Bacillati</taxon>
        <taxon>Bacillota</taxon>
        <taxon>Tissierellia</taxon>
        <taxon>Ezakiella</taxon>
    </lineage>
</organism>
<protein>
    <submittedName>
        <fullName evidence="1">Uncharacterized protein</fullName>
    </submittedName>
</protein>
<dbReference type="EMBL" id="QEKV01000008">
    <property type="protein sequence ID" value="PVY93877.1"/>
    <property type="molecule type" value="Genomic_DNA"/>
</dbReference>
<comment type="caution">
    <text evidence="1">The sequence shown here is derived from an EMBL/GenBank/DDBJ whole genome shotgun (WGS) entry which is preliminary data.</text>
</comment>